<dbReference type="InterPro" id="IPR001173">
    <property type="entry name" value="Glyco_trans_2-like"/>
</dbReference>
<dbReference type="PANTHER" id="PTHR43179">
    <property type="entry name" value="RHAMNOSYLTRANSFERASE WBBL"/>
    <property type="match status" value="1"/>
</dbReference>
<keyword evidence="3 5" id="KW-0808">Transferase</keyword>
<comment type="similarity">
    <text evidence="1">Belongs to the glycosyltransferase 2 family.</text>
</comment>
<keyword evidence="2" id="KW-0328">Glycosyltransferase</keyword>
<feature type="domain" description="Glycosyltransferase 2-like" evidence="4">
    <location>
        <begin position="5"/>
        <end position="136"/>
    </location>
</feature>
<dbReference type="InterPro" id="IPR029044">
    <property type="entry name" value="Nucleotide-diphossugar_trans"/>
</dbReference>
<name>A0A0G0WV90_UNCKA</name>
<evidence type="ECO:0000313" key="6">
    <source>
        <dbReference type="Proteomes" id="UP000034163"/>
    </source>
</evidence>
<gene>
    <name evidence="5" type="ORF">UU72_C0015G0020</name>
</gene>
<dbReference type="SUPFAM" id="SSF53448">
    <property type="entry name" value="Nucleotide-diphospho-sugar transferases"/>
    <property type="match status" value="1"/>
</dbReference>
<dbReference type="Pfam" id="PF00535">
    <property type="entry name" value="Glycos_transf_2"/>
    <property type="match status" value="1"/>
</dbReference>
<evidence type="ECO:0000256" key="2">
    <source>
        <dbReference type="ARBA" id="ARBA00022676"/>
    </source>
</evidence>
<dbReference type="PANTHER" id="PTHR43179:SF12">
    <property type="entry name" value="GALACTOFURANOSYLTRANSFERASE GLFT2"/>
    <property type="match status" value="1"/>
</dbReference>
<accession>A0A0G0WV90</accession>
<evidence type="ECO:0000259" key="4">
    <source>
        <dbReference type="Pfam" id="PF00535"/>
    </source>
</evidence>
<dbReference type="AlphaFoldDB" id="A0A0G0WV90"/>
<dbReference type="CDD" id="cd00761">
    <property type="entry name" value="Glyco_tranf_GTA_type"/>
    <property type="match status" value="1"/>
</dbReference>
<organism evidence="5 6">
    <name type="scientific">candidate division WWE3 bacterium GW2011_GWB1_41_6</name>
    <dbReference type="NCBI Taxonomy" id="1619112"/>
    <lineage>
        <taxon>Bacteria</taxon>
        <taxon>Katanobacteria</taxon>
    </lineage>
</organism>
<protein>
    <submittedName>
        <fullName evidence="5">Glycosyl transferase family 2</fullName>
    </submittedName>
</protein>
<comment type="caution">
    <text evidence="5">The sequence shown here is derived from an EMBL/GenBank/DDBJ whole genome shotgun (WGS) entry which is preliminary data.</text>
</comment>
<dbReference type="EMBL" id="LCBS01000015">
    <property type="protein sequence ID" value="KKS16669.1"/>
    <property type="molecule type" value="Genomic_DNA"/>
</dbReference>
<reference evidence="5 6" key="1">
    <citation type="journal article" date="2015" name="Nature">
        <title>rRNA introns, odd ribosomes, and small enigmatic genomes across a large radiation of phyla.</title>
        <authorList>
            <person name="Brown C.T."/>
            <person name="Hug L.A."/>
            <person name="Thomas B.C."/>
            <person name="Sharon I."/>
            <person name="Castelle C.J."/>
            <person name="Singh A."/>
            <person name="Wilkins M.J."/>
            <person name="Williams K.H."/>
            <person name="Banfield J.F."/>
        </authorList>
    </citation>
    <scope>NUCLEOTIDE SEQUENCE [LARGE SCALE GENOMIC DNA]</scope>
</reference>
<evidence type="ECO:0000313" key="5">
    <source>
        <dbReference type="EMBL" id="KKS16669.1"/>
    </source>
</evidence>
<evidence type="ECO:0000256" key="3">
    <source>
        <dbReference type="ARBA" id="ARBA00022679"/>
    </source>
</evidence>
<sequence length="275" mass="32117">MKITLAIPNYNGLENLKILMPRVVKEGFDEVIVMDDQSTDGSVSYLKSIPDIYVIQGDKNLGPAGNRNRVLGKAKGDLIFFIDADMELITTNVIQHLNALFTDANKVLVGGLILTPKDEPMWWNYGYEMSPIRDAKADIVHEFAFKFWENSEVMEYIKSTYNEITRNFEITFEKPNEVEVDWVSEANFCIRRNIFEEVIGFDGNMRYHADQDLCKRLRSKGHKIYYNCAITTKHKEIDTFGENRKKIIRKNSYYFYKKHWGMTRKVFDKLYPVSD</sequence>
<proteinExistence type="inferred from homology"/>
<dbReference type="GO" id="GO:0016757">
    <property type="term" value="F:glycosyltransferase activity"/>
    <property type="evidence" value="ECO:0007669"/>
    <property type="project" value="UniProtKB-KW"/>
</dbReference>
<dbReference type="Proteomes" id="UP000034163">
    <property type="component" value="Unassembled WGS sequence"/>
</dbReference>
<dbReference type="Gene3D" id="3.90.550.10">
    <property type="entry name" value="Spore Coat Polysaccharide Biosynthesis Protein SpsA, Chain A"/>
    <property type="match status" value="1"/>
</dbReference>
<evidence type="ECO:0000256" key="1">
    <source>
        <dbReference type="ARBA" id="ARBA00006739"/>
    </source>
</evidence>